<evidence type="ECO:0000313" key="7">
    <source>
        <dbReference type="Proteomes" id="UP000053617"/>
    </source>
</evidence>
<dbReference type="Proteomes" id="UP000053617">
    <property type="component" value="Unassembled WGS sequence"/>
</dbReference>
<keyword evidence="7" id="KW-1185">Reference proteome</keyword>
<dbReference type="InterPro" id="IPR002641">
    <property type="entry name" value="PNPLA_dom"/>
</dbReference>
<dbReference type="Gene3D" id="3.40.1090.10">
    <property type="entry name" value="Cytosolic phospholipase A2 catalytic domain"/>
    <property type="match status" value="1"/>
</dbReference>
<dbReference type="STRING" id="1442369.A0A0D2JEK3"/>
<dbReference type="RefSeq" id="XP_013274746.1">
    <property type="nucleotide sequence ID" value="XM_013419292.1"/>
</dbReference>
<evidence type="ECO:0000259" key="5">
    <source>
        <dbReference type="PROSITE" id="PS51635"/>
    </source>
</evidence>
<accession>A0A0D2JEK3</accession>
<dbReference type="VEuPathDB" id="FungiDB:Z518_02263"/>
<evidence type="ECO:0000256" key="2">
    <source>
        <dbReference type="ARBA" id="ARBA00022963"/>
    </source>
</evidence>
<evidence type="ECO:0000313" key="6">
    <source>
        <dbReference type="EMBL" id="KIX07610.1"/>
    </source>
</evidence>
<dbReference type="GO" id="GO:0047499">
    <property type="term" value="F:calcium-independent phospholipase A2 activity"/>
    <property type="evidence" value="ECO:0007669"/>
    <property type="project" value="TreeGrafter"/>
</dbReference>
<dbReference type="PANTHER" id="PTHR24185">
    <property type="entry name" value="CALCIUM-INDEPENDENT PHOSPHOLIPASE A2-GAMMA"/>
    <property type="match status" value="1"/>
</dbReference>
<feature type="domain" description="PNPLA" evidence="5">
    <location>
        <begin position="22"/>
        <end position="159"/>
    </location>
</feature>
<dbReference type="GO" id="GO:0016042">
    <property type="term" value="P:lipid catabolic process"/>
    <property type="evidence" value="ECO:0007669"/>
    <property type="project" value="UniProtKB-KW"/>
</dbReference>
<reference evidence="6 7" key="1">
    <citation type="submission" date="2015-01" db="EMBL/GenBank/DDBJ databases">
        <title>The Genome Sequence of Rhinocladiella mackenzie CBS 650.93.</title>
        <authorList>
            <consortium name="The Broad Institute Genomics Platform"/>
            <person name="Cuomo C."/>
            <person name="de Hoog S."/>
            <person name="Gorbushina A."/>
            <person name="Stielow B."/>
            <person name="Teixiera M."/>
            <person name="Abouelleil A."/>
            <person name="Chapman S.B."/>
            <person name="Priest M."/>
            <person name="Young S.K."/>
            <person name="Wortman J."/>
            <person name="Nusbaum C."/>
            <person name="Birren B."/>
        </authorList>
    </citation>
    <scope>NUCLEOTIDE SEQUENCE [LARGE SCALE GENOMIC DNA]</scope>
    <source>
        <strain evidence="6 7">CBS 650.93</strain>
    </source>
</reference>
<comment type="caution">
    <text evidence="4">Lacks conserved residue(s) required for the propagation of feature annotation.</text>
</comment>
<proteinExistence type="predicted"/>
<dbReference type="GO" id="GO:0046486">
    <property type="term" value="P:glycerolipid metabolic process"/>
    <property type="evidence" value="ECO:0007669"/>
    <property type="project" value="UniProtKB-ARBA"/>
</dbReference>
<dbReference type="GO" id="GO:0016020">
    <property type="term" value="C:membrane"/>
    <property type="evidence" value="ECO:0007669"/>
    <property type="project" value="TreeGrafter"/>
</dbReference>
<dbReference type="OrthoDB" id="4161490at2759"/>
<keyword evidence="1" id="KW-0378">Hydrolase</keyword>
<evidence type="ECO:0000256" key="1">
    <source>
        <dbReference type="ARBA" id="ARBA00022801"/>
    </source>
</evidence>
<gene>
    <name evidence="6" type="ORF">Z518_02263</name>
</gene>
<protein>
    <recommendedName>
        <fullName evidence="5">PNPLA domain-containing protein</fullName>
    </recommendedName>
</protein>
<dbReference type="Pfam" id="PF01734">
    <property type="entry name" value="Patatin"/>
    <property type="match status" value="1"/>
</dbReference>
<evidence type="ECO:0000256" key="4">
    <source>
        <dbReference type="PROSITE-ProRule" id="PRU01161"/>
    </source>
</evidence>
<name>A0A0D2JEK3_9EURO</name>
<sequence length="159" mass="17646">MNTVPQAAVSLTQRPLRPMAMVSLDGGGVRGLSSLLILRLLLTLVTRELVERQVIPDDQSTLNPQEVFDIAVGTSTGGLIVLMLVKLDMSLEECIEQYKVLSGEIFSKERPLLKRIFGDDWSKFSGKRLQRAVEKLLSSRGQPHDLKLRCSTQKISVQG</sequence>
<dbReference type="SUPFAM" id="SSF52151">
    <property type="entry name" value="FabD/lysophospholipase-like"/>
    <property type="match status" value="1"/>
</dbReference>
<dbReference type="GO" id="GO:0019369">
    <property type="term" value="P:arachidonate metabolic process"/>
    <property type="evidence" value="ECO:0007669"/>
    <property type="project" value="TreeGrafter"/>
</dbReference>
<organism evidence="6 7">
    <name type="scientific">Rhinocladiella mackenziei CBS 650.93</name>
    <dbReference type="NCBI Taxonomy" id="1442369"/>
    <lineage>
        <taxon>Eukaryota</taxon>
        <taxon>Fungi</taxon>
        <taxon>Dikarya</taxon>
        <taxon>Ascomycota</taxon>
        <taxon>Pezizomycotina</taxon>
        <taxon>Eurotiomycetes</taxon>
        <taxon>Chaetothyriomycetidae</taxon>
        <taxon>Chaetothyriales</taxon>
        <taxon>Herpotrichiellaceae</taxon>
        <taxon>Rhinocladiella</taxon>
    </lineage>
</organism>
<feature type="short sequence motif" description="GXGXXG" evidence="4">
    <location>
        <begin position="26"/>
        <end position="31"/>
    </location>
</feature>
<dbReference type="AlphaFoldDB" id="A0A0D2JEK3"/>
<dbReference type="PROSITE" id="PS51635">
    <property type="entry name" value="PNPLA"/>
    <property type="match status" value="1"/>
</dbReference>
<dbReference type="HOGENOM" id="CLU_000288_144_4_1"/>
<dbReference type="EMBL" id="KN847476">
    <property type="protein sequence ID" value="KIX07610.1"/>
    <property type="molecule type" value="Genomic_DNA"/>
</dbReference>
<dbReference type="InterPro" id="IPR016035">
    <property type="entry name" value="Acyl_Trfase/lysoPLipase"/>
</dbReference>
<keyword evidence="2" id="KW-0442">Lipid degradation</keyword>
<feature type="short sequence motif" description="GXSXG" evidence="4">
    <location>
        <begin position="73"/>
        <end position="77"/>
    </location>
</feature>
<dbReference type="PANTHER" id="PTHR24185:SF1">
    <property type="entry name" value="CALCIUM-INDEPENDENT PHOSPHOLIPASE A2-GAMMA"/>
    <property type="match status" value="1"/>
</dbReference>
<dbReference type="GeneID" id="25290334"/>
<evidence type="ECO:0000256" key="3">
    <source>
        <dbReference type="ARBA" id="ARBA00023098"/>
    </source>
</evidence>
<keyword evidence="3" id="KW-0443">Lipid metabolism</keyword>